<sequence>MPNKSNLILNNAIVEDEWTLVTMPAGEEVVKKQAGKVVLFKLTGEASHTAEQIANTEIPATGKILVPLAVWIARKAELAPRHAAGELAIWLDTHELLEDLVASVEDINSLPLIAVHVERFADGRIFSIGNLLRTRHHYKNILRAFGDVLRDQLFFLKRCGFNSYLIRADRSAEDALASLNDFSQPYQGAVDNQLPVWRRVHRQPSAQ</sequence>
<comment type="caution">
    <text evidence="1">The sequence shown here is derived from an EMBL/GenBank/DDBJ whole genome shotgun (WGS) entry which is preliminary data.</text>
</comment>
<dbReference type="EMBL" id="JBIWXY010000001">
    <property type="protein sequence ID" value="MFJ5445411.1"/>
    <property type="molecule type" value="Genomic_DNA"/>
</dbReference>
<proteinExistence type="predicted"/>
<accession>A0ABW8GJ62</accession>
<dbReference type="RefSeq" id="WP_400879662.1">
    <property type="nucleotide sequence ID" value="NZ_JBIWXY010000001.1"/>
</dbReference>
<dbReference type="Proteomes" id="UP001617669">
    <property type="component" value="Unassembled WGS sequence"/>
</dbReference>
<organism evidence="1 2">
    <name type="scientific">Methylobacillus methanolivorans</name>
    <dbReference type="NCBI Taxonomy" id="1848927"/>
    <lineage>
        <taxon>Bacteria</taxon>
        <taxon>Pseudomonadati</taxon>
        <taxon>Pseudomonadota</taxon>
        <taxon>Betaproteobacteria</taxon>
        <taxon>Nitrosomonadales</taxon>
        <taxon>Methylophilaceae</taxon>
        <taxon>Methylobacillus</taxon>
    </lineage>
</organism>
<gene>
    <name evidence="1" type="ORF">ACIKP9_04150</name>
</gene>
<dbReference type="Pfam" id="PF06073">
    <property type="entry name" value="DUF934"/>
    <property type="match status" value="1"/>
</dbReference>
<keyword evidence="2" id="KW-1185">Reference proteome</keyword>
<evidence type="ECO:0000313" key="2">
    <source>
        <dbReference type="Proteomes" id="UP001617669"/>
    </source>
</evidence>
<dbReference type="InterPro" id="IPR008318">
    <property type="entry name" value="UCP030820"/>
</dbReference>
<name>A0ABW8GJ62_9PROT</name>
<evidence type="ECO:0000313" key="1">
    <source>
        <dbReference type="EMBL" id="MFJ5445411.1"/>
    </source>
</evidence>
<protein>
    <submittedName>
        <fullName evidence="1">DUF934 domain-containing protein</fullName>
    </submittedName>
</protein>
<reference evidence="1 2" key="1">
    <citation type="submission" date="2024-11" db="EMBL/GenBank/DDBJ databases">
        <authorList>
            <person name="Kaparullina E.N."/>
            <person name="Delegan Y.A."/>
            <person name="Doronina N.V."/>
        </authorList>
    </citation>
    <scope>NUCLEOTIDE SEQUENCE [LARGE SCALE GENOMIC DNA]</scope>
    <source>
        <strain evidence="1 2">7sh_L</strain>
    </source>
</reference>